<dbReference type="Proteomes" id="UP000307440">
    <property type="component" value="Unassembled WGS sequence"/>
</dbReference>
<keyword evidence="6" id="KW-1185">Reference proteome</keyword>
<proteinExistence type="inferred from homology"/>
<dbReference type="GO" id="GO:0046983">
    <property type="term" value="F:protein dimerization activity"/>
    <property type="evidence" value="ECO:0007669"/>
    <property type="project" value="InterPro"/>
</dbReference>
<accession>A0A5C3KZQ0</accession>
<dbReference type="EMBL" id="ML210188">
    <property type="protein sequence ID" value="TFK25313.1"/>
    <property type="molecule type" value="Genomic_DNA"/>
</dbReference>
<dbReference type="InterPro" id="IPR009025">
    <property type="entry name" value="RBP11-like_dimer"/>
</dbReference>
<evidence type="ECO:0000256" key="3">
    <source>
        <dbReference type="ARBA" id="ARBA00025751"/>
    </source>
</evidence>
<dbReference type="SUPFAM" id="SSF55257">
    <property type="entry name" value="RBP11-like subunits of RNA polymerase"/>
    <property type="match status" value="1"/>
</dbReference>
<evidence type="ECO:0000256" key="2">
    <source>
        <dbReference type="ARBA" id="ARBA00023163"/>
    </source>
</evidence>
<dbReference type="PANTHER" id="PTHR13946:SF28">
    <property type="entry name" value="DNA-DIRECTED RNA POLYMERASES I AND III SUBUNIT RPAC2"/>
    <property type="match status" value="1"/>
</dbReference>
<dbReference type="GO" id="GO:0006383">
    <property type="term" value="P:transcription by RNA polymerase III"/>
    <property type="evidence" value="ECO:0007669"/>
    <property type="project" value="TreeGrafter"/>
</dbReference>
<dbReference type="GO" id="GO:0005736">
    <property type="term" value="C:RNA polymerase I complex"/>
    <property type="evidence" value="ECO:0007669"/>
    <property type="project" value="TreeGrafter"/>
</dbReference>
<dbReference type="Pfam" id="PF13656">
    <property type="entry name" value="RNA_pol_L_2"/>
    <property type="match status" value="1"/>
</dbReference>
<protein>
    <submittedName>
        <fullName evidence="5">RBP11-like subunits of RNA polymerase</fullName>
    </submittedName>
</protein>
<dbReference type="AlphaFoldDB" id="A0A5C3KZQ0"/>
<dbReference type="OrthoDB" id="510325at2759"/>
<organism evidence="5 6">
    <name type="scientific">Coprinopsis marcescibilis</name>
    <name type="common">Agaric fungus</name>
    <name type="synonym">Psathyrella marcescibilis</name>
    <dbReference type="NCBI Taxonomy" id="230819"/>
    <lineage>
        <taxon>Eukaryota</taxon>
        <taxon>Fungi</taxon>
        <taxon>Dikarya</taxon>
        <taxon>Basidiomycota</taxon>
        <taxon>Agaricomycotina</taxon>
        <taxon>Agaricomycetes</taxon>
        <taxon>Agaricomycetidae</taxon>
        <taxon>Agaricales</taxon>
        <taxon>Agaricineae</taxon>
        <taxon>Psathyrellaceae</taxon>
        <taxon>Coprinopsis</taxon>
    </lineage>
</organism>
<dbReference type="InterPro" id="IPR036603">
    <property type="entry name" value="RBP11-like"/>
</dbReference>
<sequence>MSQTTPKIKILPGATPDLSAATFQIFDESHTAGNALRWILMKNNPHPSENMINIRIQMYDGVSSLEALINALDNLDKLCETVEDRYLDSLREENFERWDEKR</sequence>
<dbReference type="GO" id="GO:0006362">
    <property type="term" value="P:transcription elongation by RNA polymerase I"/>
    <property type="evidence" value="ECO:0007669"/>
    <property type="project" value="TreeGrafter"/>
</dbReference>
<dbReference type="Gene3D" id="3.30.1360.10">
    <property type="entry name" value="RNA polymerase, RBP11-like subunit"/>
    <property type="match status" value="1"/>
</dbReference>
<feature type="domain" description="DNA-directed RNA polymerase RBP11-like dimerisation" evidence="4">
    <location>
        <begin position="20"/>
        <end position="84"/>
    </location>
</feature>
<evidence type="ECO:0000256" key="1">
    <source>
        <dbReference type="ARBA" id="ARBA00022478"/>
    </source>
</evidence>
<evidence type="ECO:0000313" key="6">
    <source>
        <dbReference type="Proteomes" id="UP000307440"/>
    </source>
</evidence>
<reference evidence="5 6" key="1">
    <citation type="journal article" date="2019" name="Nat. Ecol. Evol.">
        <title>Megaphylogeny resolves global patterns of mushroom evolution.</title>
        <authorList>
            <person name="Varga T."/>
            <person name="Krizsan K."/>
            <person name="Foldi C."/>
            <person name="Dima B."/>
            <person name="Sanchez-Garcia M."/>
            <person name="Sanchez-Ramirez S."/>
            <person name="Szollosi G.J."/>
            <person name="Szarkandi J.G."/>
            <person name="Papp V."/>
            <person name="Albert L."/>
            <person name="Andreopoulos W."/>
            <person name="Angelini C."/>
            <person name="Antonin V."/>
            <person name="Barry K.W."/>
            <person name="Bougher N.L."/>
            <person name="Buchanan P."/>
            <person name="Buyck B."/>
            <person name="Bense V."/>
            <person name="Catcheside P."/>
            <person name="Chovatia M."/>
            <person name="Cooper J."/>
            <person name="Damon W."/>
            <person name="Desjardin D."/>
            <person name="Finy P."/>
            <person name="Geml J."/>
            <person name="Haridas S."/>
            <person name="Hughes K."/>
            <person name="Justo A."/>
            <person name="Karasinski D."/>
            <person name="Kautmanova I."/>
            <person name="Kiss B."/>
            <person name="Kocsube S."/>
            <person name="Kotiranta H."/>
            <person name="LaButti K.M."/>
            <person name="Lechner B.E."/>
            <person name="Liimatainen K."/>
            <person name="Lipzen A."/>
            <person name="Lukacs Z."/>
            <person name="Mihaltcheva S."/>
            <person name="Morgado L.N."/>
            <person name="Niskanen T."/>
            <person name="Noordeloos M.E."/>
            <person name="Ohm R.A."/>
            <person name="Ortiz-Santana B."/>
            <person name="Ovrebo C."/>
            <person name="Racz N."/>
            <person name="Riley R."/>
            <person name="Savchenko A."/>
            <person name="Shiryaev A."/>
            <person name="Soop K."/>
            <person name="Spirin V."/>
            <person name="Szebenyi C."/>
            <person name="Tomsovsky M."/>
            <person name="Tulloss R.E."/>
            <person name="Uehling J."/>
            <person name="Grigoriev I.V."/>
            <person name="Vagvolgyi C."/>
            <person name="Papp T."/>
            <person name="Martin F.M."/>
            <person name="Miettinen O."/>
            <person name="Hibbett D.S."/>
            <person name="Nagy L.G."/>
        </authorList>
    </citation>
    <scope>NUCLEOTIDE SEQUENCE [LARGE SCALE GENOMIC DNA]</scope>
    <source>
        <strain evidence="5 6">CBS 121175</strain>
    </source>
</reference>
<dbReference type="STRING" id="230819.A0A5C3KZQ0"/>
<dbReference type="GO" id="GO:0005666">
    <property type="term" value="C:RNA polymerase III complex"/>
    <property type="evidence" value="ECO:0007669"/>
    <property type="project" value="TreeGrafter"/>
</dbReference>
<dbReference type="PANTHER" id="PTHR13946">
    <property type="entry name" value="DNA-DIRECTED RNA POLYMERASE I,II,III"/>
    <property type="match status" value="1"/>
</dbReference>
<dbReference type="InterPro" id="IPR033898">
    <property type="entry name" value="RNAP_AC19"/>
</dbReference>
<dbReference type="CDD" id="cd07029">
    <property type="entry name" value="RNAP_I_III_AC19"/>
    <property type="match status" value="1"/>
</dbReference>
<name>A0A5C3KZQ0_COPMA</name>
<evidence type="ECO:0000313" key="5">
    <source>
        <dbReference type="EMBL" id="TFK25313.1"/>
    </source>
</evidence>
<dbReference type="GO" id="GO:0003899">
    <property type="term" value="F:DNA-directed RNA polymerase activity"/>
    <property type="evidence" value="ECO:0007669"/>
    <property type="project" value="TreeGrafter"/>
</dbReference>
<keyword evidence="1" id="KW-0240">DNA-directed RNA polymerase</keyword>
<dbReference type="GO" id="GO:0055029">
    <property type="term" value="C:nuclear DNA-directed RNA polymerase complex"/>
    <property type="evidence" value="ECO:0007669"/>
    <property type="project" value="UniProtKB-ARBA"/>
</dbReference>
<evidence type="ECO:0000259" key="4">
    <source>
        <dbReference type="Pfam" id="PF13656"/>
    </source>
</evidence>
<comment type="similarity">
    <text evidence="3">Belongs to the archaeal Rpo11/eukaryotic RPB11/RPC19 RNA polymerase subunit family.</text>
</comment>
<keyword evidence="2" id="KW-0804">Transcription</keyword>
<gene>
    <name evidence="5" type="ORF">FA15DRAFT_680291</name>
</gene>